<sequence length="83" mass="9103">MDGEGIGFCIRDKNGLIVNFKRGTSSNGFSRFGEARGCVRFLLTKNHPVPILALRAGAPCRYLYKISEDIVLTVSSNPEGRNT</sequence>
<gene>
    <name evidence="1" type="ORF">SFRICE_034901</name>
</gene>
<dbReference type="AlphaFoldDB" id="A0A2H1X0L7"/>
<name>A0A2H1X0L7_SPOFR</name>
<protein>
    <submittedName>
        <fullName evidence="1">SFRICE_034901</fullName>
    </submittedName>
</protein>
<reference evidence="1" key="1">
    <citation type="submission" date="2016-07" db="EMBL/GenBank/DDBJ databases">
        <authorList>
            <person name="Bretaudeau A."/>
        </authorList>
    </citation>
    <scope>NUCLEOTIDE SEQUENCE</scope>
    <source>
        <strain evidence="1">Rice</strain>
        <tissue evidence="1">Whole body</tissue>
    </source>
</reference>
<dbReference type="EMBL" id="ODYU01012472">
    <property type="protein sequence ID" value="SOQ58798.1"/>
    <property type="molecule type" value="Genomic_DNA"/>
</dbReference>
<organism evidence="1">
    <name type="scientific">Spodoptera frugiperda</name>
    <name type="common">Fall armyworm</name>
    <dbReference type="NCBI Taxonomy" id="7108"/>
    <lineage>
        <taxon>Eukaryota</taxon>
        <taxon>Metazoa</taxon>
        <taxon>Ecdysozoa</taxon>
        <taxon>Arthropoda</taxon>
        <taxon>Hexapoda</taxon>
        <taxon>Insecta</taxon>
        <taxon>Pterygota</taxon>
        <taxon>Neoptera</taxon>
        <taxon>Endopterygota</taxon>
        <taxon>Lepidoptera</taxon>
        <taxon>Glossata</taxon>
        <taxon>Ditrysia</taxon>
        <taxon>Noctuoidea</taxon>
        <taxon>Noctuidae</taxon>
        <taxon>Amphipyrinae</taxon>
        <taxon>Spodoptera</taxon>
    </lineage>
</organism>
<evidence type="ECO:0000313" key="1">
    <source>
        <dbReference type="EMBL" id="SOQ58798.1"/>
    </source>
</evidence>
<proteinExistence type="predicted"/>
<accession>A0A2H1X0L7</accession>